<sequence length="282" mass="30160">MHTNLDCYPCFVRQALSAARRAGATPDLQREILLETLERLRALPPEATPPMMADDIHRLVRMRTANPDPYREAKAEATREALALRPVLRAHVDRAADPLDIAVRIAIAGNIIDLGAAETYDLDETLARVLAAPLAIDGLTALRHALGSVGAVLYLADNAGETVFDRVLIEHLDRPVTYVVKGGPIINDATREDALAAGIDRVAEIIDNGSQAPGTVLEQCAESFRERFAEAELIIAKGQANYETLSTVSAPVFFLLQAKCAVIAADLGVAPGALVVKGPTSS</sequence>
<organism evidence="2 3">
    <name type="scientific">Thiocapsa marina 5811</name>
    <dbReference type="NCBI Taxonomy" id="768671"/>
    <lineage>
        <taxon>Bacteria</taxon>
        <taxon>Pseudomonadati</taxon>
        <taxon>Pseudomonadota</taxon>
        <taxon>Gammaproteobacteria</taxon>
        <taxon>Chromatiales</taxon>
        <taxon>Chromatiaceae</taxon>
        <taxon>Thiocapsa</taxon>
    </lineage>
</organism>
<dbReference type="InterPro" id="IPR036075">
    <property type="entry name" value="ARMT-1-like_metal-bd_sf"/>
</dbReference>
<dbReference type="Proteomes" id="UP000005459">
    <property type="component" value="Unassembled WGS sequence"/>
</dbReference>
<evidence type="ECO:0000259" key="1">
    <source>
        <dbReference type="Pfam" id="PF01937"/>
    </source>
</evidence>
<dbReference type="eggNOG" id="COG1578">
    <property type="taxonomic scope" value="Bacteria"/>
</dbReference>
<dbReference type="Gene3D" id="1.10.285.20">
    <property type="entry name" value="Uncharacterised protein PF01937, DUF89, domain 2"/>
    <property type="match status" value="1"/>
</dbReference>
<feature type="domain" description="Damage-control phosphatase ARMT1-like metal-binding" evidence="1">
    <location>
        <begin position="5"/>
        <end position="274"/>
    </location>
</feature>
<gene>
    <name evidence="2" type="ORF">ThimaDRAFT_0159</name>
</gene>
<dbReference type="Pfam" id="PF01937">
    <property type="entry name" value="ARMT1-like_dom"/>
    <property type="match status" value="1"/>
</dbReference>
<reference evidence="2 3" key="1">
    <citation type="submission" date="2011-06" db="EMBL/GenBank/DDBJ databases">
        <title>The draft genome of Thiocapsa marina 5811.</title>
        <authorList>
            <consortium name="US DOE Joint Genome Institute (JGI-PGF)"/>
            <person name="Lucas S."/>
            <person name="Han J."/>
            <person name="Cheng J.-F."/>
            <person name="Goodwin L."/>
            <person name="Pitluck S."/>
            <person name="Peters L."/>
            <person name="Land M.L."/>
            <person name="Hauser L."/>
            <person name="Vogl K."/>
            <person name="Liu Z."/>
            <person name="Imhoff J."/>
            <person name="Thiel V."/>
            <person name="Frigaard N.-U."/>
            <person name="Bryant D."/>
            <person name="Woyke T.J."/>
        </authorList>
    </citation>
    <scope>NUCLEOTIDE SEQUENCE [LARGE SCALE GENOMIC DNA]</scope>
    <source>
        <strain evidence="2 3">5811</strain>
    </source>
</reference>
<accession>F9U5F8</accession>
<protein>
    <recommendedName>
        <fullName evidence="1">Damage-control phosphatase ARMT1-like metal-binding domain-containing protein</fullName>
    </recommendedName>
</protein>
<evidence type="ECO:0000313" key="3">
    <source>
        <dbReference type="Proteomes" id="UP000005459"/>
    </source>
</evidence>
<proteinExistence type="predicted"/>
<name>F9U5F8_9GAMM</name>
<dbReference type="PIRSF" id="PIRSF006593">
    <property type="entry name" value="UCP006593"/>
    <property type="match status" value="1"/>
</dbReference>
<dbReference type="STRING" id="768671.ThimaDRAFT_0159"/>
<dbReference type="InterPro" id="IPR002791">
    <property type="entry name" value="ARMT1-like_metal-bd"/>
</dbReference>
<dbReference type="Gene3D" id="3.40.50.10880">
    <property type="entry name" value="Uncharacterised protein PF01937, DUF89, domain 3"/>
    <property type="match status" value="1"/>
</dbReference>
<dbReference type="EMBL" id="AFWV01000001">
    <property type="protein sequence ID" value="EGV20381.1"/>
    <property type="molecule type" value="Genomic_DNA"/>
</dbReference>
<evidence type="ECO:0000313" key="2">
    <source>
        <dbReference type="EMBL" id="EGV20381.1"/>
    </source>
</evidence>
<dbReference type="RefSeq" id="WP_007191037.1">
    <property type="nucleotide sequence ID" value="NZ_AFWV01000001.1"/>
</dbReference>
<dbReference type="AlphaFoldDB" id="F9U5F8"/>
<dbReference type="SUPFAM" id="SSF111321">
    <property type="entry name" value="AF1104-like"/>
    <property type="match status" value="1"/>
</dbReference>
<keyword evidence="3" id="KW-1185">Reference proteome</keyword>
<dbReference type="InterPro" id="IPR014444">
    <property type="entry name" value="PH1575-like"/>
</dbReference>
<dbReference type="OrthoDB" id="9796465at2"/>